<dbReference type="InterPro" id="IPR040414">
    <property type="entry name" value="CID1/CID2"/>
</dbReference>
<evidence type="ECO:0000313" key="2">
    <source>
        <dbReference type="Proteomes" id="UP001412067"/>
    </source>
</evidence>
<gene>
    <name evidence="1" type="ORF">KSP40_PGU014985</name>
</gene>
<dbReference type="PANTHER" id="PTHR33790:SF1">
    <property type="entry name" value="PROTEIN EARLY RESPONSIVE TO DEHYDRATION 15"/>
    <property type="match status" value="1"/>
</dbReference>
<protein>
    <submittedName>
        <fullName evidence="1">Uncharacterized protein</fullName>
    </submittedName>
</protein>
<name>A0ABR2LFF1_9ASPA</name>
<keyword evidence="2" id="KW-1185">Reference proteome</keyword>
<dbReference type="EMBL" id="JBBWWR010000020">
    <property type="protein sequence ID" value="KAK8939696.1"/>
    <property type="molecule type" value="Genomic_DNA"/>
</dbReference>
<proteinExistence type="predicted"/>
<organism evidence="1 2">
    <name type="scientific">Platanthera guangdongensis</name>
    <dbReference type="NCBI Taxonomy" id="2320717"/>
    <lineage>
        <taxon>Eukaryota</taxon>
        <taxon>Viridiplantae</taxon>
        <taxon>Streptophyta</taxon>
        <taxon>Embryophyta</taxon>
        <taxon>Tracheophyta</taxon>
        <taxon>Spermatophyta</taxon>
        <taxon>Magnoliopsida</taxon>
        <taxon>Liliopsida</taxon>
        <taxon>Asparagales</taxon>
        <taxon>Orchidaceae</taxon>
        <taxon>Orchidoideae</taxon>
        <taxon>Orchideae</taxon>
        <taxon>Orchidinae</taxon>
        <taxon>Platanthera</taxon>
    </lineage>
</organism>
<dbReference type="Proteomes" id="UP001412067">
    <property type="component" value="Unassembled WGS sequence"/>
</dbReference>
<accession>A0ABR2LFF1</accession>
<dbReference type="PANTHER" id="PTHR33790">
    <property type="entry name" value="OS05G0344200 PROTEIN"/>
    <property type="match status" value="1"/>
</dbReference>
<sequence length="67" mass="8170">MASTLNPRATPFLPFFYREVDDFSAEWWRLVKSSPWFRDFWLRERFNEEKLEGLVFIDPDHAGEFLL</sequence>
<reference evidence="1 2" key="1">
    <citation type="journal article" date="2022" name="Nat. Plants">
        <title>Genomes of leafy and leafless Platanthera orchids illuminate the evolution of mycoheterotrophy.</title>
        <authorList>
            <person name="Li M.H."/>
            <person name="Liu K.W."/>
            <person name="Li Z."/>
            <person name="Lu H.C."/>
            <person name="Ye Q.L."/>
            <person name="Zhang D."/>
            <person name="Wang J.Y."/>
            <person name="Li Y.F."/>
            <person name="Zhong Z.M."/>
            <person name="Liu X."/>
            <person name="Yu X."/>
            <person name="Liu D.K."/>
            <person name="Tu X.D."/>
            <person name="Liu B."/>
            <person name="Hao Y."/>
            <person name="Liao X.Y."/>
            <person name="Jiang Y.T."/>
            <person name="Sun W.H."/>
            <person name="Chen J."/>
            <person name="Chen Y.Q."/>
            <person name="Ai Y."/>
            <person name="Zhai J.W."/>
            <person name="Wu S.S."/>
            <person name="Zhou Z."/>
            <person name="Hsiao Y.Y."/>
            <person name="Wu W.L."/>
            <person name="Chen Y.Y."/>
            <person name="Lin Y.F."/>
            <person name="Hsu J.L."/>
            <person name="Li C.Y."/>
            <person name="Wang Z.W."/>
            <person name="Zhao X."/>
            <person name="Zhong W.Y."/>
            <person name="Ma X.K."/>
            <person name="Ma L."/>
            <person name="Huang J."/>
            <person name="Chen G.Z."/>
            <person name="Huang M.Z."/>
            <person name="Huang L."/>
            <person name="Peng D.H."/>
            <person name="Luo Y.B."/>
            <person name="Zou S.Q."/>
            <person name="Chen S.P."/>
            <person name="Lan S."/>
            <person name="Tsai W.C."/>
            <person name="Van de Peer Y."/>
            <person name="Liu Z.J."/>
        </authorList>
    </citation>
    <scope>NUCLEOTIDE SEQUENCE [LARGE SCALE GENOMIC DNA]</scope>
    <source>
        <strain evidence="1">Lor288</strain>
    </source>
</reference>
<evidence type="ECO:0000313" key="1">
    <source>
        <dbReference type="EMBL" id="KAK8939696.1"/>
    </source>
</evidence>
<comment type="caution">
    <text evidence="1">The sequence shown here is derived from an EMBL/GenBank/DDBJ whole genome shotgun (WGS) entry which is preliminary data.</text>
</comment>